<dbReference type="Proteomes" id="UP000823615">
    <property type="component" value="Unassembled WGS sequence"/>
</dbReference>
<dbReference type="PROSITE" id="PS51387">
    <property type="entry name" value="FAD_PCMH"/>
    <property type="match status" value="1"/>
</dbReference>
<dbReference type="Pfam" id="PF00941">
    <property type="entry name" value="FAD_binding_5"/>
    <property type="match status" value="1"/>
</dbReference>
<dbReference type="InterPro" id="IPR002346">
    <property type="entry name" value="Mopterin_DH_FAD-bd"/>
</dbReference>
<reference evidence="2" key="2">
    <citation type="journal article" date="2021" name="PeerJ">
        <title>Extensive microbial diversity within the chicken gut microbiome revealed by metagenomics and culture.</title>
        <authorList>
            <person name="Gilroy R."/>
            <person name="Ravi A."/>
            <person name="Getino M."/>
            <person name="Pursley I."/>
            <person name="Horton D.L."/>
            <person name="Alikhan N.F."/>
            <person name="Baker D."/>
            <person name="Gharbi K."/>
            <person name="Hall N."/>
            <person name="Watson M."/>
            <person name="Adriaenssens E.M."/>
            <person name="Foster-Nyarko E."/>
            <person name="Jarju S."/>
            <person name="Secka A."/>
            <person name="Antonio M."/>
            <person name="Oren A."/>
            <person name="Chaudhuri R.R."/>
            <person name="La Ragione R."/>
            <person name="Hildebrand F."/>
            <person name="Pallen M.J."/>
        </authorList>
    </citation>
    <scope>NUCLEOTIDE SEQUENCE</scope>
    <source>
        <strain evidence="2">7293</strain>
    </source>
</reference>
<comment type="caution">
    <text evidence="2">The sequence shown here is derived from an EMBL/GenBank/DDBJ whole genome shotgun (WGS) entry which is preliminary data.</text>
</comment>
<dbReference type="PANTHER" id="PTHR42659">
    <property type="entry name" value="XANTHINE DEHYDROGENASE SUBUNIT C-RELATED"/>
    <property type="match status" value="1"/>
</dbReference>
<organism evidence="2 3">
    <name type="scientific">Candidatus Ornithospirochaeta stercoripullorum</name>
    <dbReference type="NCBI Taxonomy" id="2840899"/>
    <lineage>
        <taxon>Bacteria</taxon>
        <taxon>Pseudomonadati</taxon>
        <taxon>Spirochaetota</taxon>
        <taxon>Spirochaetia</taxon>
        <taxon>Spirochaetales</taxon>
        <taxon>Spirochaetaceae</taxon>
        <taxon>Spirochaetaceae incertae sedis</taxon>
        <taxon>Candidatus Ornithospirochaeta</taxon>
    </lineage>
</organism>
<evidence type="ECO:0000313" key="3">
    <source>
        <dbReference type="Proteomes" id="UP000823615"/>
    </source>
</evidence>
<dbReference type="SUPFAM" id="SSF56176">
    <property type="entry name" value="FAD-binding/transporter-associated domain-like"/>
    <property type="match status" value="1"/>
</dbReference>
<dbReference type="GO" id="GO:0071949">
    <property type="term" value="F:FAD binding"/>
    <property type="evidence" value="ECO:0007669"/>
    <property type="project" value="InterPro"/>
</dbReference>
<accession>A0A9D9E4A5</accession>
<dbReference type="EMBL" id="JADIMT010000090">
    <property type="protein sequence ID" value="MBO8436829.1"/>
    <property type="molecule type" value="Genomic_DNA"/>
</dbReference>
<dbReference type="PANTHER" id="PTHR42659:SF9">
    <property type="entry name" value="XANTHINE DEHYDROGENASE FAD-BINDING SUBUNIT XDHB-RELATED"/>
    <property type="match status" value="1"/>
</dbReference>
<reference evidence="2" key="1">
    <citation type="submission" date="2020-10" db="EMBL/GenBank/DDBJ databases">
        <authorList>
            <person name="Gilroy R."/>
        </authorList>
    </citation>
    <scope>NUCLEOTIDE SEQUENCE</scope>
    <source>
        <strain evidence="2">7293</strain>
    </source>
</reference>
<evidence type="ECO:0000259" key="1">
    <source>
        <dbReference type="PROSITE" id="PS51387"/>
    </source>
</evidence>
<proteinExistence type="predicted"/>
<dbReference type="GO" id="GO:0016491">
    <property type="term" value="F:oxidoreductase activity"/>
    <property type="evidence" value="ECO:0007669"/>
    <property type="project" value="InterPro"/>
</dbReference>
<name>A0A9D9E4A5_9SPIO</name>
<dbReference type="Gene3D" id="3.30.465.10">
    <property type="match status" value="1"/>
</dbReference>
<gene>
    <name evidence="2" type="ORF">IAA97_07625</name>
</gene>
<sequence length="305" mass="34465">MYEGLSSPNIHTPKSLSEYASITLHYPTSSLWAGGTFIMSRPNSYPSRMMNAEIIYLGDIEEFHRFQRNDRFAEFGSMVTLDGILSTGKTVLPRVLIDNIQTIGSRLITRRATIGGTICTKNFTTSFPGTLLVLDATAEVKFIKKKRLHSRWMQITRLLDKNGRIQLPSQGVISRVRIAFSEKNCQYFREIGSFMLDPENSVSAAFTATLDQDILINPKIAFTYPLHGVCYSRDIDSIFSSLRFPLNDDEIYTLESMIFTFIESSFQNISPLQRTRTSGIVHQIVDNLNEMTLTAPVEEASGYAR</sequence>
<evidence type="ECO:0000313" key="2">
    <source>
        <dbReference type="EMBL" id="MBO8436829.1"/>
    </source>
</evidence>
<dbReference type="InterPro" id="IPR016166">
    <property type="entry name" value="FAD-bd_PCMH"/>
</dbReference>
<dbReference type="InterPro" id="IPR036318">
    <property type="entry name" value="FAD-bd_PCMH-like_sf"/>
</dbReference>
<feature type="domain" description="FAD-binding PCMH-type" evidence="1">
    <location>
        <begin position="3"/>
        <end position="183"/>
    </location>
</feature>
<dbReference type="InterPro" id="IPR016169">
    <property type="entry name" value="FAD-bd_PCMH_sub2"/>
</dbReference>
<dbReference type="AlphaFoldDB" id="A0A9D9E4A5"/>
<dbReference type="InterPro" id="IPR051312">
    <property type="entry name" value="Diverse_Substr_Oxidored"/>
</dbReference>
<protein>
    <submittedName>
        <fullName evidence="2">FAD binding domain-containing protein</fullName>
    </submittedName>
</protein>